<sequence length="399" mass="47742">MVLKKVAQKSEEIQEQVKKLESKEKKLNSLEKSITTKLRFMRSKERDTLHKSKSSNPIQKPKEKTYNDELEFVKKKIIFENTNKIGSKSARNPENEYSPIGKTNQNQLELSQLETELRLKSQELSKIAEELKIKEAFLFKQQKDIENKQNELKKKEKSLQLTEEKLKKQTSKHQEKTKILEKNVTYEWCKNLVWSFVDKALKNKKTHHLWQENIGFEDRIRKDIKERHEEVVKREKKVAQDEAKISRHIKLLAEEKSDLVLADKCEEVAKKEAKLRRKHLELLEFKEMLKDKEEEIIEKDLEFKFRRTSVFSNPFFKPESQFFYDKNETAKMRDSERMSFLSSQHVGENKEEYLFRKELELMEMWKILQEKDQLIMERGRIMMESGNFVASDTATFNKI</sequence>
<feature type="region of interest" description="Disordered" evidence="2">
    <location>
        <begin position="41"/>
        <end position="66"/>
    </location>
</feature>
<evidence type="ECO:0000313" key="4">
    <source>
        <dbReference type="Proteomes" id="UP000187209"/>
    </source>
</evidence>
<gene>
    <name evidence="3" type="ORF">SteCoe_13814</name>
</gene>
<proteinExistence type="predicted"/>
<dbReference type="AlphaFoldDB" id="A0A1R2C7K7"/>
<dbReference type="Proteomes" id="UP000187209">
    <property type="component" value="Unassembled WGS sequence"/>
</dbReference>
<keyword evidence="1" id="KW-0175">Coiled coil</keyword>
<protein>
    <submittedName>
        <fullName evidence="3">Uncharacterized protein</fullName>
    </submittedName>
</protein>
<evidence type="ECO:0000256" key="1">
    <source>
        <dbReference type="SAM" id="Coils"/>
    </source>
</evidence>
<comment type="caution">
    <text evidence="3">The sequence shown here is derived from an EMBL/GenBank/DDBJ whole genome shotgun (WGS) entry which is preliminary data.</text>
</comment>
<feature type="coiled-coil region" evidence="1">
    <location>
        <begin position="110"/>
        <end position="172"/>
    </location>
</feature>
<keyword evidence="4" id="KW-1185">Reference proteome</keyword>
<organism evidence="3 4">
    <name type="scientific">Stentor coeruleus</name>
    <dbReference type="NCBI Taxonomy" id="5963"/>
    <lineage>
        <taxon>Eukaryota</taxon>
        <taxon>Sar</taxon>
        <taxon>Alveolata</taxon>
        <taxon>Ciliophora</taxon>
        <taxon>Postciliodesmatophora</taxon>
        <taxon>Heterotrichea</taxon>
        <taxon>Heterotrichida</taxon>
        <taxon>Stentoridae</taxon>
        <taxon>Stentor</taxon>
    </lineage>
</organism>
<name>A0A1R2C7K7_9CILI</name>
<evidence type="ECO:0000313" key="3">
    <source>
        <dbReference type="EMBL" id="OMJ84979.1"/>
    </source>
</evidence>
<feature type="coiled-coil region" evidence="1">
    <location>
        <begin position="3"/>
        <end position="33"/>
    </location>
</feature>
<evidence type="ECO:0000256" key="2">
    <source>
        <dbReference type="SAM" id="MobiDB-lite"/>
    </source>
</evidence>
<accession>A0A1R2C7K7</accession>
<reference evidence="3 4" key="1">
    <citation type="submission" date="2016-11" db="EMBL/GenBank/DDBJ databases">
        <title>The macronuclear genome of Stentor coeruleus: a giant cell with tiny introns.</title>
        <authorList>
            <person name="Slabodnick M."/>
            <person name="Ruby J.G."/>
            <person name="Reiff S.B."/>
            <person name="Swart E.C."/>
            <person name="Gosai S."/>
            <person name="Prabakaran S."/>
            <person name="Witkowska E."/>
            <person name="Larue G.E."/>
            <person name="Fisher S."/>
            <person name="Freeman R.M."/>
            <person name="Gunawardena J."/>
            <person name="Chu W."/>
            <person name="Stover N.A."/>
            <person name="Gregory B.D."/>
            <person name="Nowacki M."/>
            <person name="Derisi J."/>
            <person name="Roy S.W."/>
            <person name="Marshall W.F."/>
            <person name="Sood P."/>
        </authorList>
    </citation>
    <scope>NUCLEOTIDE SEQUENCE [LARGE SCALE GENOMIC DNA]</scope>
    <source>
        <strain evidence="3">WM001</strain>
    </source>
</reference>
<dbReference type="EMBL" id="MPUH01000252">
    <property type="protein sequence ID" value="OMJ84979.1"/>
    <property type="molecule type" value="Genomic_DNA"/>
</dbReference>